<keyword evidence="2" id="KW-1185">Reference proteome</keyword>
<dbReference type="Proteomes" id="UP001620626">
    <property type="component" value="Unassembled WGS sequence"/>
</dbReference>
<accession>A0ABD2K315</accession>
<protein>
    <submittedName>
        <fullName evidence="1">Uncharacterized protein</fullName>
    </submittedName>
</protein>
<dbReference type="InterPro" id="IPR036452">
    <property type="entry name" value="Ribo_hydro-like"/>
</dbReference>
<evidence type="ECO:0000313" key="2">
    <source>
        <dbReference type="Proteomes" id="UP001620626"/>
    </source>
</evidence>
<dbReference type="AlphaFoldDB" id="A0ABD2K315"/>
<organism evidence="1 2">
    <name type="scientific">Heterodera trifolii</name>
    <dbReference type="NCBI Taxonomy" id="157864"/>
    <lineage>
        <taxon>Eukaryota</taxon>
        <taxon>Metazoa</taxon>
        <taxon>Ecdysozoa</taxon>
        <taxon>Nematoda</taxon>
        <taxon>Chromadorea</taxon>
        <taxon>Rhabditida</taxon>
        <taxon>Tylenchina</taxon>
        <taxon>Tylenchomorpha</taxon>
        <taxon>Tylenchoidea</taxon>
        <taxon>Heteroderidae</taxon>
        <taxon>Heteroderinae</taxon>
        <taxon>Heterodera</taxon>
    </lineage>
</organism>
<dbReference type="EMBL" id="JBICBT010000845">
    <property type="protein sequence ID" value="KAL3097257.1"/>
    <property type="molecule type" value="Genomic_DNA"/>
</dbReference>
<reference evidence="1 2" key="1">
    <citation type="submission" date="2024-10" db="EMBL/GenBank/DDBJ databases">
        <authorList>
            <person name="Kim D."/>
        </authorList>
    </citation>
    <scope>NUCLEOTIDE SEQUENCE [LARGE SCALE GENOMIC DNA]</scope>
    <source>
        <strain evidence="1">BH-2024</strain>
    </source>
</reference>
<sequence length="340" mass="38388">MAADDQFTLEMISATELASKVLAIGTTEKGRKAALAQSLGLDKAPVYVRSSSEEFEKMLFMNHNEKTPKRKENELQNFLKNLLDERIKTNGMKVHFLVLAPPTDLSAVLWENKELAKAIGEIHIVDGYKNCQKLQPLTPLSLNNFLKELLSELPMEHTKPSTHNVGIDTLATVYLFEMASNYEVNVQLITSYLLAEKFNKVDVLNKNFPKLKLRNEANAPADVKIMPRIDEQFSTAGPIAVLAIMDMTSVKPDGMPEFAQFIKLTVRAKKVSLIMPKNGEEKPDDVYKVEVRMLEKAEKQTLIGLISHFNVQTFGKAMTLILEKIKKQRNDKKLSEKQKV</sequence>
<evidence type="ECO:0000313" key="1">
    <source>
        <dbReference type="EMBL" id="KAL3097257.1"/>
    </source>
</evidence>
<name>A0ABD2K315_9BILA</name>
<dbReference type="Gene3D" id="3.90.245.10">
    <property type="entry name" value="Ribonucleoside hydrolase-like"/>
    <property type="match status" value="1"/>
</dbReference>
<proteinExistence type="predicted"/>
<gene>
    <name evidence="1" type="ORF">niasHT_029801</name>
</gene>
<comment type="caution">
    <text evidence="1">The sequence shown here is derived from an EMBL/GenBank/DDBJ whole genome shotgun (WGS) entry which is preliminary data.</text>
</comment>